<protein>
    <submittedName>
        <fullName evidence="2">HXXEE domain-containing protein</fullName>
    </submittedName>
</protein>
<dbReference type="InterPro" id="IPR025671">
    <property type="entry name" value="HXXEE"/>
</dbReference>
<feature type="transmembrane region" description="Helical" evidence="1">
    <location>
        <begin position="118"/>
        <end position="140"/>
    </location>
</feature>
<keyword evidence="1" id="KW-0472">Membrane</keyword>
<organism evidence="2 3">
    <name type="scientific">Xiamenia xianingshaonis</name>
    <dbReference type="NCBI Taxonomy" id="2682776"/>
    <lineage>
        <taxon>Bacteria</taxon>
        <taxon>Bacillati</taxon>
        <taxon>Actinomycetota</taxon>
        <taxon>Coriobacteriia</taxon>
        <taxon>Eggerthellales</taxon>
        <taxon>Eggerthellaceae</taxon>
        <taxon>Xiamenia</taxon>
    </lineage>
</organism>
<name>A0ABX0IM02_9ACTN</name>
<feature type="transmembrane region" description="Helical" evidence="1">
    <location>
        <begin position="93"/>
        <end position="112"/>
    </location>
</feature>
<keyword evidence="1" id="KW-1133">Transmembrane helix</keyword>
<gene>
    <name evidence="2" type="ORF">GMI68_09925</name>
</gene>
<keyword evidence="1" id="KW-0812">Transmembrane</keyword>
<dbReference type="Pfam" id="PF13787">
    <property type="entry name" value="HXXEE"/>
    <property type="match status" value="1"/>
</dbReference>
<reference evidence="2 3" key="1">
    <citation type="submission" date="2019-11" db="EMBL/GenBank/DDBJ databases">
        <title>Eggerthellaceae novel genus isolated from the rectal contents of marmort.</title>
        <authorList>
            <person name="Zhang G."/>
        </authorList>
    </citation>
    <scope>NUCLEOTIDE SEQUENCE [LARGE SCALE GENOMIC DNA]</scope>
    <source>
        <strain evidence="3">zg-886</strain>
    </source>
</reference>
<dbReference type="Proteomes" id="UP000636394">
    <property type="component" value="Unassembled WGS sequence"/>
</dbReference>
<evidence type="ECO:0000313" key="2">
    <source>
        <dbReference type="EMBL" id="NHM15057.1"/>
    </source>
</evidence>
<feature type="transmembrane region" description="Helical" evidence="1">
    <location>
        <begin position="185"/>
        <end position="205"/>
    </location>
</feature>
<feature type="transmembrane region" description="Helical" evidence="1">
    <location>
        <begin position="152"/>
        <end position="173"/>
    </location>
</feature>
<feature type="transmembrane region" description="Helical" evidence="1">
    <location>
        <begin position="20"/>
        <end position="37"/>
    </location>
</feature>
<comment type="caution">
    <text evidence="2">The sequence shown here is derived from an EMBL/GenBank/DDBJ whole genome shotgun (WGS) entry which is preliminary data.</text>
</comment>
<dbReference type="EMBL" id="WPCR01000034">
    <property type="protein sequence ID" value="NHM15057.1"/>
    <property type="molecule type" value="Genomic_DNA"/>
</dbReference>
<evidence type="ECO:0000313" key="3">
    <source>
        <dbReference type="Proteomes" id="UP000636394"/>
    </source>
</evidence>
<accession>A0ABX0IM02</accession>
<proteinExistence type="predicted"/>
<dbReference type="RefSeq" id="WP_166340574.1">
    <property type="nucleotide sequence ID" value="NZ_WPCR01000034.1"/>
</dbReference>
<keyword evidence="3" id="KW-1185">Reference proteome</keyword>
<evidence type="ECO:0000256" key="1">
    <source>
        <dbReference type="SAM" id="Phobius"/>
    </source>
</evidence>
<sequence length="227" mass="25705">MAEGKKRTLLDWWCGKPWLYATYALGVAMLVALVLNWESWSVPQRLMGILCVLLPLHVFEELEWPDGFQFMMNKVIQKSDNPLAYPENRLTDMITNFGAEILFIAMLVFTPIAGNMFVVFMAFFGIGETIAHTVFTAASLRCYRAAGMRAPYTPGLATAWCTLLPVGIASLHWLITSGTFAVGDLWGILFVMFLIGFMIRLPFIISYKIKSTRFAYDSMGYFAKFEK</sequence>